<evidence type="ECO:0000313" key="1">
    <source>
        <dbReference type="EMBL" id="MDT8998207.1"/>
    </source>
</evidence>
<reference evidence="1" key="1">
    <citation type="submission" date="2023-09" db="EMBL/GenBank/DDBJ databases">
        <title>Paucibacter sp. APW11 Genome sequencing and assembly.</title>
        <authorList>
            <person name="Kim I."/>
        </authorList>
    </citation>
    <scope>NUCLEOTIDE SEQUENCE</scope>
    <source>
        <strain evidence="1">APW11</strain>
    </source>
</reference>
<dbReference type="RefSeq" id="WP_315648519.1">
    <property type="nucleotide sequence ID" value="NZ_JAVXZY010000001.1"/>
</dbReference>
<organism evidence="1 2">
    <name type="scientific">Roseateles aquae</name>
    <dbReference type="NCBI Taxonomy" id="3077235"/>
    <lineage>
        <taxon>Bacteria</taxon>
        <taxon>Pseudomonadati</taxon>
        <taxon>Pseudomonadota</taxon>
        <taxon>Betaproteobacteria</taxon>
        <taxon>Burkholderiales</taxon>
        <taxon>Sphaerotilaceae</taxon>
        <taxon>Roseateles</taxon>
    </lineage>
</organism>
<name>A0ABU3P6K9_9BURK</name>
<dbReference type="Proteomes" id="UP001246372">
    <property type="component" value="Unassembled WGS sequence"/>
</dbReference>
<evidence type="ECO:0000313" key="2">
    <source>
        <dbReference type="Proteomes" id="UP001246372"/>
    </source>
</evidence>
<proteinExistence type="predicted"/>
<gene>
    <name evidence="1" type="ORF">RQP53_02840</name>
</gene>
<sequence>MKQLENRKTLKELFRDGALPSENDFAALIDSMLNMSDEGFRKTPENGEEIYAPVGHHALLSFYRDQFPDRALWRVALSPARDRLHISSGDQSQPLLGMEAPEAEAPEKAELGDVDLVNHRGRLGIGCAEPRDTLDVAGIVASSGRRGRHSTAKRIKANGKWQDVISGLQGCQGFEVVAGAGGPHGKGHFGLLHAIALSTFNPSFGLLAWWRRRRGIRQTQAWWGRRCDRLELRWHGGSGRGGSYALQIRTGCNFGDDQVIQVQLTRLWFDPEMADCRQADLGAGSGDESP</sequence>
<protein>
    <submittedName>
        <fullName evidence="1">Uncharacterized protein</fullName>
    </submittedName>
</protein>
<dbReference type="EMBL" id="JAVXZY010000001">
    <property type="protein sequence ID" value="MDT8998207.1"/>
    <property type="molecule type" value="Genomic_DNA"/>
</dbReference>
<comment type="caution">
    <text evidence="1">The sequence shown here is derived from an EMBL/GenBank/DDBJ whole genome shotgun (WGS) entry which is preliminary data.</text>
</comment>
<accession>A0ABU3P6K9</accession>
<keyword evidence="2" id="KW-1185">Reference proteome</keyword>